<protein>
    <submittedName>
        <fullName evidence="1">FKBP-type peptidylprolyl isomerase</fullName>
    </submittedName>
</protein>
<dbReference type="EMBL" id="JASMRN010000016">
    <property type="protein sequence ID" value="MEZ7516642.1"/>
    <property type="molecule type" value="Genomic_DNA"/>
</dbReference>
<dbReference type="Gene3D" id="4.10.1080.10">
    <property type="entry name" value="TSP type-3 repeat"/>
    <property type="match status" value="1"/>
</dbReference>
<organism evidence="1 2">
    <name type="scientific">Flavobacterium frigidarium</name>
    <dbReference type="NCBI Taxonomy" id="99286"/>
    <lineage>
        <taxon>Bacteria</taxon>
        <taxon>Pseudomonadati</taxon>
        <taxon>Bacteroidota</taxon>
        <taxon>Flavobacteriia</taxon>
        <taxon>Flavobacteriales</taxon>
        <taxon>Flavobacteriaceae</taxon>
        <taxon>Flavobacterium</taxon>
    </lineage>
</organism>
<keyword evidence="2" id="KW-1185">Reference proteome</keyword>
<accession>A0ABV4KGG8</accession>
<reference evidence="1 2" key="1">
    <citation type="submission" date="2023-05" db="EMBL/GenBank/DDBJ databases">
        <title>Adaptations of aquatic viruses from atmosphere-close ecosystems of the Central Arctic Ocean.</title>
        <authorList>
            <person name="Rahlff J."/>
            <person name="Holmfeldt K."/>
        </authorList>
    </citation>
    <scope>NUCLEOTIDE SEQUENCE [LARGE SCALE GENOMIC DNA]</scope>
    <source>
        <strain evidence="1 2">Arc14</strain>
    </source>
</reference>
<keyword evidence="1" id="KW-0413">Isomerase</keyword>
<evidence type="ECO:0000313" key="2">
    <source>
        <dbReference type="Proteomes" id="UP001568894"/>
    </source>
</evidence>
<evidence type="ECO:0000313" key="1">
    <source>
        <dbReference type="EMBL" id="MEZ7516642.1"/>
    </source>
</evidence>
<proteinExistence type="predicted"/>
<gene>
    <name evidence="1" type="ORF">QO192_15285</name>
</gene>
<dbReference type="InterPro" id="IPR028974">
    <property type="entry name" value="TSP_type-3_rpt"/>
</dbReference>
<dbReference type="SUPFAM" id="SSF103647">
    <property type="entry name" value="TSP type-3 repeat"/>
    <property type="match status" value="1"/>
</dbReference>
<dbReference type="PROSITE" id="PS51257">
    <property type="entry name" value="PROKAR_LIPOPROTEIN"/>
    <property type="match status" value="1"/>
</dbReference>
<dbReference type="SUPFAM" id="SSF54534">
    <property type="entry name" value="FKBP-like"/>
    <property type="match status" value="1"/>
</dbReference>
<dbReference type="Proteomes" id="UP001568894">
    <property type="component" value="Unassembled WGS sequence"/>
</dbReference>
<sequence length="321" mass="35640">MNKFKYYFILSITTLSLFSCSKSDDTIELTPAREYSEQYPTDLSDIEEYLTSNYITVTNHPGFSDDQDVTITQIPTGGTQPSIMSYLNKTTFPKLLVREVKLHDLTYKLYYLALREGSGDRPSNVDNVLTSYKGVYLSRVTGTDAVSTLTSTDFEEQKFPQSTLSLYGTIRGWKEVFPQFRTGTSNGNADGTVSYSDFGAGVMFIPSGLGYYSQSQGTIPSYSPLVFSFKLYALVRSDLEIRNVGTSIFSDPDGILSYLEDIDGDGYVWRTDELPTDAVNPDDTDGDGVPDFLDIDDDGDGFTTKEELAAGTNYLDKNSHP</sequence>
<dbReference type="InterPro" id="IPR046357">
    <property type="entry name" value="PPIase_dom_sf"/>
</dbReference>
<dbReference type="GO" id="GO:0016853">
    <property type="term" value="F:isomerase activity"/>
    <property type="evidence" value="ECO:0007669"/>
    <property type="project" value="UniProtKB-KW"/>
</dbReference>
<name>A0ABV4KGG8_9FLAO</name>
<dbReference type="Gene3D" id="3.10.50.40">
    <property type="match status" value="1"/>
</dbReference>
<comment type="caution">
    <text evidence="1">The sequence shown here is derived from an EMBL/GenBank/DDBJ whole genome shotgun (WGS) entry which is preliminary data.</text>
</comment>
<dbReference type="RefSeq" id="WP_371571971.1">
    <property type="nucleotide sequence ID" value="NZ_JASMRN010000016.1"/>
</dbReference>